<accession>A0A1R0F8G4</accession>
<reference evidence="2 3" key="1">
    <citation type="submission" date="2016-12" db="EMBL/GenBank/DDBJ databases">
        <title>Comparative genomics of Bartonella apis.</title>
        <authorList>
            <person name="Engel P."/>
        </authorList>
    </citation>
    <scope>NUCLEOTIDE SEQUENCE [LARGE SCALE GENOMIC DNA]</scope>
    <source>
        <strain evidence="2 3">PEB0149</strain>
    </source>
</reference>
<gene>
    <name evidence="2" type="ORF">PEB0149_006710</name>
</gene>
<dbReference type="OrthoDB" id="259382at2"/>
<dbReference type="RefSeq" id="WP_075870420.1">
    <property type="nucleotide sequence ID" value="NZ_CALYQA010000001.1"/>
</dbReference>
<keyword evidence="2" id="KW-0808">Transferase</keyword>
<sequence>MNIPVYIINLDRSKDRFEVVARSAESVGLEYHRISAVDGSEIDIQHSPEIDVKRFRRRHGKNILPGEAGCYLSHLRVLSVIANGEDPYAVIAEDDVGFDKEFVRIIDKLSQIDGWDMIKFSNHRNRIFRKMMDITDNVSIGRCLHGPLGSSAAYMVTREGAKKLLEKLTPMSLPYDVALERGWSGYKAFSTNKNIVKFCGVNGSTIVKGRKTYHNMRLPKWKRIGTLFFRISDYIRRIIYGLQPSHLKLQDRVKK</sequence>
<dbReference type="AlphaFoldDB" id="A0A1R0F8G4"/>
<comment type="caution">
    <text evidence="2">The sequence shown here is derived from an EMBL/GenBank/DDBJ whole genome shotgun (WGS) entry which is preliminary data.</text>
</comment>
<evidence type="ECO:0000259" key="1">
    <source>
        <dbReference type="Pfam" id="PF01755"/>
    </source>
</evidence>
<dbReference type="InterPro" id="IPR002654">
    <property type="entry name" value="Glyco_trans_25"/>
</dbReference>
<evidence type="ECO:0000313" key="2">
    <source>
        <dbReference type="EMBL" id="OLY43246.1"/>
    </source>
</evidence>
<evidence type="ECO:0000313" key="3">
    <source>
        <dbReference type="Proteomes" id="UP000187344"/>
    </source>
</evidence>
<dbReference type="Pfam" id="PF01755">
    <property type="entry name" value="Glyco_transf_25"/>
    <property type="match status" value="1"/>
</dbReference>
<dbReference type="GO" id="GO:0016740">
    <property type="term" value="F:transferase activity"/>
    <property type="evidence" value="ECO:0007669"/>
    <property type="project" value="UniProtKB-KW"/>
</dbReference>
<proteinExistence type="predicted"/>
<dbReference type="CDD" id="cd06532">
    <property type="entry name" value="Glyco_transf_25"/>
    <property type="match status" value="1"/>
</dbReference>
<protein>
    <submittedName>
        <fullName evidence="2">Glycosyl transferase, family 25</fullName>
    </submittedName>
</protein>
<feature type="domain" description="Glycosyl transferase family 25" evidence="1">
    <location>
        <begin position="3"/>
        <end position="177"/>
    </location>
</feature>
<organism evidence="2 3">
    <name type="scientific">Bartonella apis</name>
    <dbReference type="NCBI Taxonomy" id="1686310"/>
    <lineage>
        <taxon>Bacteria</taxon>
        <taxon>Pseudomonadati</taxon>
        <taxon>Pseudomonadota</taxon>
        <taxon>Alphaproteobacteria</taxon>
        <taxon>Hyphomicrobiales</taxon>
        <taxon>Bartonellaceae</taxon>
        <taxon>Bartonella</taxon>
    </lineage>
</organism>
<name>A0A1R0F8G4_9HYPH</name>
<dbReference type="Proteomes" id="UP000187344">
    <property type="component" value="Unassembled WGS sequence"/>
</dbReference>
<dbReference type="EMBL" id="LXYT01000002">
    <property type="protein sequence ID" value="OLY43246.1"/>
    <property type="molecule type" value="Genomic_DNA"/>
</dbReference>
<keyword evidence="3" id="KW-1185">Reference proteome</keyword>